<proteinExistence type="predicted"/>
<evidence type="ECO:0000259" key="1">
    <source>
        <dbReference type="Pfam" id="PF01939"/>
    </source>
</evidence>
<dbReference type="EMBL" id="WUMV01000010">
    <property type="protein sequence ID" value="MXN67330.1"/>
    <property type="molecule type" value="Genomic_DNA"/>
</dbReference>
<organism evidence="2 3">
    <name type="scientific">Stappia sediminis</name>
    <dbReference type="NCBI Taxonomy" id="2692190"/>
    <lineage>
        <taxon>Bacteria</taxon>
        <taxon>Pseudomonadati</taxon>
        <taxon>Pseudomonadota</taxon>
        <taxon>Alphaproteobacteria</taxon>
        <taxon>Hyphomicrobiales</taxon>
        <taxon>Stappiaceae</taxon>
        <taxon>Stappia</taxon>
    </lineage>
</organism>
<dbReference type="RefSeq" id="WP_160777579.1">
    <property type="nucleotide sequence ID" value="NZ_WUMV01000010.1"/>
</dbReference>
<dbReference type="Proteomes" id="UP000433101">
    <property type="component" value="Unassembled WGS sequence"/>
</dbReference>
<evidence type="ECO:0000313" key="3">
    <source>
        <dbReference type="Proteomes" id="UP000433101"/>
    </source>
</evidence>
<dbReference type="GO" id="GO:0003676">
    <property type="term" value="F:nucleic acid binding"/>
    <property type="evidence" value="ECO:0007669"/>
    <property type="project" value="InterPro"/>
</dbReference>
<sequence length="657" mass="73493">MFEATLRDLIASQITAIEAGLVVLNIEKYIPSTIGTRSFIDILAKDARGRWVLIELKRSDAASREAIHEIYKYVEAVKGHLGARDDEMKAIIVSTEWKELLVPFSRFVHDTSISISGVKISVSEPDRDIKAEFIRPLELTSGRVLSPWHEISLYTSEGRLAEGIASYDASCKAKGINDYVMVEMKASEGFYEHSVLCTAASLHGIRGGAGELTEEEIADVASKMDRLDHMIYFVPQLQTAEEYLEMIRVDPEQYEEAKEFSCQMEGDELLCSLQEYALDANPKVDRDYFEIGYPAKFRCKLLVDEAWTITKVHRRGAFARNAVLTDETILGEIEGDAGTSGQRLKRTIRLSDKAEFAQLQKDVAEALPNNPVWAGMVRAQLEEARTEFPRGTAETSIFAPSTGLMTLFFATTQEQGISYVPSYTILIRSDADVCRAYVGELLAADDAAQPPEAFTDILMKYYSGDLGSLIMSMTWGGYEARDIDMLEDLGLIYGSFRCDIQGEEREFFRMKNNRWRSVGQIDPYTEFGSYLERNERLLRIIVNKLSPRIGGAICDGSSADRQLEDSIDPVTEAKGKYHLDAPEDCDICSIPLAGETFFSDGRLQSSPEWANMCADCSVYYGEGIGWGIGQLYRKESNDRWLMVGGSSDEGDDSDDEE</sequence>
<accession>A0A7X3LYA6</accession>
<dbReference type="Gene3D" id="3.40.1350.10">
    <property type="match status" value="1"/>
</dbReference>
<dbReference type="InterPro" id="IPR048301">
    <property type="entry name" value="NucS_C"/>
</dbReference>
<evidence type="ECO:0000313" key="2">
    <source>
        <dbReference type="EMBL" id="MXN67330.1"/>
    </source>
</evidence>
<name>A0A7X3LYA6_9HYPH</name>
<feature type="domain" description="Endonuclease NucS C-terminal" evidence="1">
    <location>
        <begin position="3"/>
        <end position="96"/>
    </location>
</feature>
<reference evidence="2 3" key="1">
    <citation type="submission" date="2019-12" db="EMBL/GenBank/DDBJ databases">
        <authorList>
            <person name="Li M."/>
        </authorList>
    </citation>
    <scope>NUCLEOTIDE SEQUENCE [LARGE SCALE GENOMIC DNA]</scope>
    <source>
        <strain evidence="2 3">GBMRC 2046</strain>
    </source>
</reference>
<protein>
    <submittedName>
        <fullName evidence="2">DUF91 domain-containing protein</fullName>
    </submittedName>
</protein>
<dbReference type="Pfam" id="PF01939">
    <property type="entry name" value="NucS_C"/>
    <property type="match status" value="1"/>
</dbReference>
<gene>
    <name evidence="2" type="ORF">GR183_20685</name>
</gene>
<comment type="caution">
    <text evidence="2">The sequence shown here is derived from an EMBL/GenBank/DDBJ whole genome shotgun (WGS) entry which is preliminary data.</text>
</comment>
<dbReference type="InterPro" id="IPR011856">
    <property type="entry name" value="tRNA_endonuc-like_dom_sf"/>
</dbReference>
<keyword evidence="3" id="KW-1185">Reference proteome</keyword>
<dbReference type="GO" id="GO:0004519">
    <property type="term" value="F:endonuclease activity"/>
    <property type="evidence" value="ECO:0007669"/>
    <property type="project" value="InterPro"/>
</dbReference>
<dbReference type="AlphaFoldDB" id="A0A7X3LYA6"/>